<evidence type="ECO:0000313" key="3">
    <source>
        <dbReference type="EMBL" id="MEC4266228.1"/>
    </source>
</evidence>
<evidence type="ECO:0000256" key="2">
    <source>
        <dbReference type="ARBA" id="ARBA00022526"/>
    </source>
</evidence>
<dbReference type="Proteomes" id="UP001355298">
    <property type="component" value="Unassembled WGS sequence"/>
</dbReference>
<keyword evidence="3" id="KW-0378">Hydrolase</keyword>
<gene>
    <name evidence="3" type="ORF">VOP03_12795</name>
</gene>
<dbReference type="SUPFAM" id="SSF75011">
    <property type="entry name" value="3-carboxy-cis,cis-mucoante lactonizing enzyme"/>
    <property type="match status" value="1"/>
</dbReference>
<evidence type="ECO:0000313" key="4">
    <source>
        <dbReference type="Proteomes" id="UP001355298"/>
    </source>
</evidence>
<dbReference type="EMBL" id="JAYMGW010000011">
    <property type="protein sequence ID" value="MEC4266228.1"/>
    <property type="molecule type" value="Genomic_DNA"/>
</dbReference>
<dbReference type="RefSeq" id="WP_326279157.1">
    <property type="nucleotide sequence ID" value="NZ_JAYKYV010000011.1"/>
</dbReference>
<evidence type="ECO:0000256" key="1">
    <source>
        <dbReference type="ARBA" id="ARBA00005564"/>
    </source>
</evidence>
<organism evidence="3 4">
    <name type="scientific">Flagellimonas halotolerans</name>
    <dbReference type="NCBI Taxonomy" id="3112164"/>
    <lineage>
        <taxon>Bacteria</taxon>
        <taxon>Pseudomonadati</taxon>
        <taxon>Bacteroidota</taxon>
        <taxon>Flavobacteriia</taxon>
        <taxon>Flavobacteriales</taxon>
        <taxon>Flavobacteriaceae</taxon>
        <taxon>Flagellimonas</taxon>
    </lineage>
</organism>
<comment type="similarity">
    <text evidence="1">Belongs to the cycloisomerase 2 family.</text>
</comment>
<keyword evidence="2" id="KW-0119">Carbohydrate metabolism</keyword>
<accession>A0ABU6ISX7</accession>
<dbReference type="EC" id="3.1.1.-" evidence="3"/>
<name>A0ABU6ISX7_9FLAO</name>
<dbReference type="InterPro" id="IPR019405">
    <property type="entry name" value="Lactonase_7-beta_prop"/>
</dbReference>
<reference evidence="3 4" key="1">
    <citation type="submission" date="2024-01" db="EMBL/GenBank/DDBJ databases">
        <title>The strains designed SYSU M86414 and SYSU M84420 isolated from the marine sediment in San Sha City (Hainan Province, China).</title>
        <authorList>
            <person name="Guo D."/>
        </authorList>
    </citation>
    <scope>NUCLEOTIDE SEQUENCE [LARGE SCALE GENOMIC DNA]</scope>
    <source>
        <strain evidence="3 4">SYSU M84420</strain>
    </source>
</reference>
<dbReference type="InterPro" id="IPR015943">
    <property type="entry name" value="WD40/YVTN_repeat-like_dom_sf"/>
</dbReference>
<dbReference type="InterPro" id="IPR050282">
    <property type="entry name" value="Cycloisomerase_2"/>
</dbReference>
<protein>
    <submittedName>
        <fullName evidence="3">Lactonase family protein</fullName>
        <ecNumber evidence="3">3.1.1.-</ecNumber>
    </submittedName>
</protein>
<dbReference type="Pfam" id="PF10282">
    <property type="entry name" value="Lactonase"/>
    <property type="match status" value="1"/>
</dbReference>
<comment type="caution">
    <text evidence="3">The sequence shown here is derived from an EMBL/GenBank/DDBJ whole genome shotgun (WGS) entry which is preliminary data.</text>
</comment>
<dbReference type="GO" id="GO:0016787">
    <property type="term" value="F:hydrolase activity"/>
    <property type="evidence" value="ECO:0007669"/>
    <property type="project" value="UniProtKB-KW"/>
</dbReference>
<sequence>MRETKETYLFVGSYTGYEPGQLPWVGSKKPGEGISSFSFNSSEGTFIKAGNTTKQDSPTWLEIHPNGQFLIATHELSHHTGVGEGVGFVTAYKIQPNGELEKVSTQSTGGRGNTCAAFDRTGRFLLVTRYWEGGISVLPFYPDTGKIGEVTSTPDHSGSGPDPVRQSMPHPHGILGDPKTNMVYATDLGTDQVHQYILDTKTGMLEPKGNVKLTSGSGPRGIKFHPSLRMAYVNCELNGTVEVCSVDDTKGLVPVQTVSCYPEDFVARDHPENLGRSEYWGAEGCLSADGSYYYYICRVDQSIAIFHVGKENGKLTFSGRCQLADNSNARNLTMDPTGNFLLVASQDADRVECFRINPASGALKLVDVQSVPCAADVAVI</sequence>
<dbReference type="PANTHER" id="PTHR30344">
    <property type="entry name" value="6-PHOSPHOGLUCONOLACTONASE-RELATED"/>
    <property type="match status" value="1"/>
</dbReference>
<keyword evidence="4" id="KW-1185">Reference proteome</keyword>
<proteinExistence type="inferred from homology"/>
<keyword evidence="2" id="KW-0313">Glucose metabolism</keyword>
<dbReference type="Gene3D" id="2.130.10.10">
    <property type="entry name" value="YVTN repeat-like/Quinoprotein amine dehydrogenase"/>
    <property type="match status" value="1"/>
</dbReference>
<dbReference type="PANTHER" id="PTHR30344:SF1">
    <property type="entry name" value="6-PHOSPHOGLUCONOLACTONASE"/>
    <property type="match status" value="1"/>
</dbReference>